<evidence type="ECO:0000256" key="1">
    <source>
        <dbReference type="ARBA" id="ARBA00001913"/>
    </source>
</evidence>
<dbReference type="InterPro" id="IPR011049">
    <property type="entry name" value="Serralysin-like_metalloprot_C"/>
</dbReference>
<evidence type="ECO:0000259" key="6">
    <source>
        <dbReference type="Pfam" id="PF04151"/>
    </source>
</evidence>
<evidence type="ECO:0000256" key="4">
    <source>
        <dbReference type="ARBA" id="ARBA00022737"/>
    </source>
</evidence>
<dbReference type="GO" id="GO:0005615">
    <property type="term" value="C:extracellular space"/>
    <property type="evidence" value="ECO:0007669"/>
    <property type="project" value="InterPro"/>
</dbReference>
<evidence type="ECO:0000256" key="5">
    <source>
        <dbReference type="SAM" id="MobiDB-lite"/>
    </source>
</evidence>
<dbReference type="InterPro" id="IPR024079">
    <property type="entry name" value="MetalloPept_cat_dom_sf"/>
</dbReference>
<organism evidence="8 9">
    <name type="scientific">Paramylibacter kogurei</name>
    <dbReference type="NCBI Taxonomy" id="1889778"/>
    <lineage>
        <taxon>Bacteria</taxon>
        <taxon>Pseudomonadati</taxon>
        <taxon>Pseudomonadota</taxon>
        <taxon>Alphaproteobacteria</taxon>
        <taxon>Rhodobacterales</taxon>
        <taxon>Paracoccaceae</taxon>
        <taxon>Paramylibacter</taxon>
    </lineage>
</organism>
<dbReference type="RefSeq" id="WP_165775724.1">
    <property type="nucleotide sequence ID" value="NZ_MDGM01000014.1"/>
</dbReference>
<feature type="region of interest" description="Disordered" evidence="5">
    <location>
        <begin position="469"/>
        <end position="542"/>
    </location>
</feature>
<comment type="subcellular location">
    <subcellularLocation>
        <location evidence="2">Secreted</location>
    </subcellularLocation>
</comment>
<dbReference type="InterPro" id="IPR007280">
    <property type="entry name" value="Peptidase_C_arc/bac"/>
</dbReference>
<dbReference type="InterPro" id="IPR001343">
    <property type="entry name" value="Hemolysn_Ca-bd"/>
</dbReference>
<dbReference type="EMBL" id="MDGM01000014">
    <property type="protein sequence ID" value="PIB23211.1"/>
    <property type="molecule type" value="Genomic_DNA"/>
</dbReference>
<comment type="cofactor">
    <cofactor evidence="1">
        <name>Ca(2+)</name>
        <dbReference type="ChEBI" id="CHEBI:29108"/>
    </cofactor>
</comment>
<gene>
    <name evidence="8" type="ORF">BFP76_09340</name>
</gene>
<keyword evidence="4" id="KW-0677">Repeat</keyword>
<evidence type="ECO:0000313" key="8">
    <source>
        <dbReference type="EMBL" id="PIB23211.1"/>
    </source>
</evidence>
<dbReference type="InterPro" id="IPR050557">
    <property type="entry name" value="RTX_toxin/Mannuronan_C5-epim"/>
</dbReference>
<dbReference type="Gene3D" id="3.40.390.10">
    <property type="entry name" value="Collagenase (Catalytic Domain)"/>
    <property type="match status" value="1"/>
</dbReference>
<protein>
    <recommendedName>
        <fullName evidence="10">Peptidase metallopeptidase domain-containing protein</fullName>
    </recommendedName>
</protein>
<evidence type="ECO:0000259" key="7">
    <source>
        <dbReference type="Pfam" id="PF08548"/>
    </source>
</evidence>
<dbReference type="Pfam" id="PF04151">
    <property type="entry name" value="PPC"/>
    <property type="match status" value="1"/>
</dbReference>
<evidence type="ECO:0000313" key="9">
    <source>
        <dbReference type="Proteomes" id="UP000231516"/>
    </source>
</evidence>
<accession>A0A2G5K119</accession>
<dbReference type="Gene3D" id="2.150.10.10">
    <property type="entry name" value="Serralysin-like metalloprotease, C-terminal"/>
    <property type="match status" value="2"/>
</dbReference>
<evidence type="ECO:0000256" key="3">
    <source>
        <dbReference type="ARBA" id="ARBA00022525"/>
    </source>
</evidence>
<keyword evidence="3" id="KW-0964">Secreted</keyword>
<proteinExistence type="predicted"/>
<reference evidence="8 9" key="1">
    <citation type="submission" date="2016-08" db="EMBL/GenBank/DDBJ databases">
        <title>Draft genome of Amylibacter sp. strain 4G11.</title>
        <authorList>
            <person name="Wong S.-K."/>
            <person name="Hamasaki K."/>
            <person name="Yoshizawa S."/>
        </authorList>
    </citation>
    <scope>NUCLEOTIDE SEQUENCE [LARGE SCALE GENOMIC DNA]</scope>
    <source>
        <strain evidence="8 9">4G11</strain>
    </source>
</reference>
<dbReference type="Pfam" id="PF08548">
    <property type="entry name" value="Peptidase_M10_C"/>
    <property type="match status" value="1"/>
</dbReference>
<dbReference type="SUPFAM" id="SSF51120">
    <property type="entry name" value="beta-Roll"/>
    <property type="match status" value="1"/>
</dbReference>
<dbReference type="GO" id="GO:0008237">
    <property type="term" value="F:metallopeptidase activity"/>
    <property type="evidence" value="ECO:0007669"/>
    <property type="project" value="InterPro"/>
</dbReference>
<dbReference type="SUPFAM" id="SSF55486">
    <property type="entry name" value="Metalloproteases ('zincins'), catalytic domain"/>
    <property type="match status" value="1"/>
</dbReference>
<dbReference type="PRINTS" id="PR00313">
    <property type="entry name" value="CABNDNGRPT"/>
</dbReference>
<dbReference type="SUPFAM" id="SSF89260">
    <property type="entry name" value="Collagen-binding domain"/>
    <property type="match status" value="1"/>
</dbReference>
<keyword evidence="9" id="KW-1185">Reference proteome</keyword>
<dbReference type="InterPro" id="IPR013858">
    <property type="entry name" value="Peptidase_M10B_C"/>
</dbReference>
<dbReference type="Pfam" id="PF00353">
    <property type="entry name" value="HemolysinCabind"/>
    <property type="match status" value="3"/>
</dbReference>
<dbReference type="PANTHER" id="PTHR38340:SF1">
    <property type="entry name" value="S-LAYER PROTEIN"/>
    <property type="match status" value="1"/>
</dbReference>
<evidence type="ECO:0008006" key="10">
    <source>
        <dbReference type="Google" id="ProtNLM"/>
    </source>
</evidence>
<feature type="domain" description="Peptidase M10 serralysin C-terminal" evidence="7">
    <location>
        <begin position="349"/>
        <end position="619"/>
    </location>
</feature>
<dbReference type="Proteomes" id="UP000231516">
    <property type="component" value="Unassembled WGS sequence"/>
</dbReference>
<name>A0A2G5K119_9RHOB</name>
<dbReference type="GO" id="GO:0005509">
    <property type="term" value="F:calcium ion binding"/>
    <property type="evidence" value="ECO:0007669"/>
    <property type="project" value="InterPro"/>
</dbReference>
<dbReference type="AlphaFoldDB" id="A0A2G5K119"/>
<dbReference type="PANTHER" id="PTHR38340">
    <property type="entry name" value="S-LAYER PROTEIN"/>
    <property type="match status" value="1"/>
</dbReference>
<sequence>MSIFKSNDFANDISKANSVFSDSKISDENSNTIPGNTSTTATISVGQSLTGTLETPSDVDWYRLTLGEDETVFIELTGSGSNPVQDTHLYLYNSAGVEISQNDDYVGLYSGLTYTAMSSGTYYVGVESYSNFYSGGYRLEVETAVPPTLLDSVQGVNPIDDNGVVYVYFMPGGRSVDGYVTTSLNSYERAQLFSVYEGIEEFADIEFRITTIESQADLTVGSANLGNGLFGYFNFPDSNGNGSYGMLNDTLGGWSPSSGGGLDQGGFAYSVAVHEFGHGLGLGHTHDNGIGTAVMQGVSSSSSYGDYDLNQTVYTAMSYNDGWQTGPDGMSPNNNYGFISTFAPIDIAALQNMYGVNTSNNNGVTSYTLANSNNASTGYSAIWDTGGRDNITYTGSSDAVIDLRAATLEYEIGGGGFMSYVDGVYGGFTIANGVVIEQAFGGRGDDLITGNAANNLLDGGAGNDELIGADGNDELNGSSGNDELTGGEGSDELNGGSGNDTVYGDAGRDRISGNSGNDFLYGGDDRDTLRGGSGSDDLYGGEGNNRLYGGDDSDTFIFAATDTNGNSILDYEDNVDTIDFSAFGVSFSDLEFVEWRSDTGVRIKVNDDFFINVTNVDISDFRANDFEF</sequence>
<comment type="caution">
    <text evidence="8">The sequence shown here is derived from an EMBL/GenBank/DDBJ whole genome shotgun (WGS) entry which is preliminary data.</text>
</comment>
<dbReference type="Gene3D" id="2.60.120.380">
    <property type="match status" value="1"/>
</dbReference>
<evidence type="ECO:0000256" key="2">
    <source>
        <dbReference type="ARBA" id="ARBA00004613"/>
    </source>
</evidence>
<feature type="domain" description="Peptidase C-terminal archaeal/bacterial" evidence="6">
    <location>
        <begin position="58"/>
        <end position="128"/>
    </location>
</feature>